<evidence type="ECO:0000259" key="2">
    <source>
        <dbReference type="Pfam" id="PF19076"/>
    </source>
</evidence>
<dbReference type="Pfam" id="PF24346">
    <property type="entry name" value="DUF7507"/>
    <property type="match status" value="2"/>
</dbReference>
<feature type="domain" description="CshA" evidence="2">
    <location>
        <begin position="1175"/>
        <end position="1231"/>
    </location>
</feature>
<feature type="domain" description="CshA" evidence="2">
    <location>
        <begin position="758"/>
        <end position="811"/>
    </location>
</feature>
<name>A0A317CFG6_9GAMM</name>
<dbReference type="EMBL" id="QGKL01000036">
    <property type="protein sequence ID" value="PWQ95060.1"/>
    <property type="molecule type" value="Genomic_DNA"/>
</dbReference>
<dbReference type="InterPro" id="IPR045474">
    <property type="entry name" value="GEVED"/>
</dbReference>
<sequence length="1250" mass="127210">MFSLLIRKLLSDRCLFNGTFLNRIKTPSLKPSITEADTPTIAQKVVSKLLTYTLLLTACVFGSSSVHALSITLDGTRTVLTGTDCGAVPTTYRFGTTASWQGTPLDIIVTVNDEDNDYIQGTATVNGPDCVYVNDGVLSVNLRDRDASDDVAFIDTTITVVAQGTTTPVFVDRITGTGFDLDSNGTAGSTGSDDIYLSGLGAGYLSSNTNVVYSTGSFAGGHDVKFEGSPTSLGDCADSPSTPVITCRAAASWTGGPSTNSISSINARFQNDNAYGSSTNDLTHRLLQLSFVDAHAEEILAPNSDFGDAPAIYGSASHNSISLSTILGYGLGADHDATNQPSATALGDDNDGTTGDPFYDDEDAVRRNGVLLDGQSVAQSENVAIDVTTFGDGYLSAWMDLNIDDDFADAGEQLLTDVFINSTTVENTSLILPIPYTATGGDTYLRFRFSNSSGVGFSGAVIAGEVEDYRITINPAAPAYNMVKTSNGPITAAGPLTYSFAFTNTGNVVLDNLTITDPDIDSGTLTGCPIATLAVGVTETCTATRTISQAQMDAGIALSNTATPSVEDPIGDPVTEDDVTDNTVETVITQTASYTMAKSSDTATMAASGTITYTFTFVNTGNVGLADLTVTDANIDAGTLVDCPIATLAAGATTTCTATRAITQAQIDSGVDIVNTATSSAMRLDGTTPVTEDDTADDNSTSTIALQSPTAVDDAQANVGLPSPTNPTTLLLVGDNDSDPDGTIDLATVDLDPKTAGIDASLTTGDGTYVVDAAGNVTFTPNATLIGNPMPIVYTVNDNDGNTSNEATLTVTYGTAPVAVDDSAANLGVPSPTNPTTLPLVGGNDSDADGTIDSATVDLDPTTAGVDVSFTNSDGTYVVDAAGNVTFTPNATLAGNPTPIAYTVNDNDGNTSNEATLTVTYGTAPVAVDDSAANLGVPSPTNPTTLPLVGGNDSDADGTIDPATVDLDPTTAVIDASFTNSDGTYVVDGAGNVTFTPNATLVGNPTPIAYTVNDNDGNTSNEAILTVTYGSAPVAVDDSVANPGVPSPTNPTTLPLVGGNDSDPDGTIDSATVDLDPTTAGIDASFTNADGTYVVDGAGNVTFTPTATLAGNPVSIAYTVNDNGGNTSNEATLTVTYGTAPVAVDDSAANLGVPSPTNPTTLPLVGGNDSDADGTIDPATVDLDPTTAGTDASFTNGDGTYAVDGAGNVTFTPNATLAGNPAPISYTVNDNEVIRQEALDSDLWHSTGCG</sequence>
<feature type="domain" description="DUF7507" evidence="4">
    <location>
        <begin position="477"/>
        <end position="576"/>
    </location>
</feature>
<feature type="domain" description="GEVED" evidence="3">
    <location>
        <begin position="394"/>
        <end position="472"/>
    </location>
</feature>
<feature type="domain" description="CshA" evidence="2">
    <location>
        <begin position="851"/>
        <end position="919"/>
    </location>
</feature>
<dbReference type="AlphaFoldDB" id="A0A317CFG6"/>
<evidence type="ECO:0000313" key="6">
    <source>
        <dbReference type="Proteomes" id="UP000245506"/>
    </source>
</evidence>
<dbReference type="OrthoDB" id="9813456at2"/>
<dbReference type="Proteomes" id="UP000245506">
    <property type="component" value="Unassembled WGS sequence"/>
</dbReference>
<dbReference type="InterPro" id="IPR055354">
    <property type="entry name" value="DUF7507"/>
</dbReference>
<evidence type="ECO:0000259" key="4">
    <source>
        <dbReference type="Pfam" id="PF24346"/>
    </source>
</evidence>
<evidence type="ECO:0000256" key="1">
    <source>
        <dbReference type="SAM" id="MobiDB-lite"/>
    </source>
</evidence>
<feature type="domain" description="DUF7507" evidence="4">
    <location>
        <begin position="593"/>
        <end position="690"/>
    </location>
</feature>
<accession>A0A317CFG6</accession>
<organism evidence="5 6">
    <name type="scientific">Leucothrix arctica</name>
    <dbReference type="NCBI Taxonomy" id="1481894"/>
    <lineage>
        <taxon>Bacteria</taxon>
        <taxon>Pseudomonadati</taxon>
        <taxon>Pseudomonadota</taxon>
        <taxon>Gammaproteobacteria</taxon>
        <taxon>Thiotrichales</taxon>
        <taxon>Thiotrichaceae</taxon>
        <taxon>Leucothrix</taxon>
    </lineage>
</organism>
<dbReference type="RefSeq" id="WP_109823999.1">
    <property type="nucleotide sequence ID" value="NZ_QGKL01000036.1"/>
</dbReference>
<proteinExistence type="predicted"/>
<protein>
    <submittedName>
        <fullName evidence="5">Uncharacterized protein</fullName>
    </submittedName>
</protein>
<reference evidence="5 6" key="1">
    <citation type="submission" date="2018-05" db="EMBL/GenBank/DDBJ databases">
        <title>Leucothrix arctica sp. nov., isolated from Arctic seawater.</title>
        <authorList>
            <person name="Choi A."/>
            <person name="Baek K."/>
        </authorList>
    </citation>
    <scope>NUCLEOTIDE SEQUENCE [LARGE SCALE GENOMIC DNA]</scope>
    <source>
        <strain evidence="5 6">IMCC9719</strain>
    </source>
</reference>
<keyword evidence="6" id="KW-1185">Reference proteome</keyword>
<dbReference type="Pfam" id="PF17963">
    <property type="entry name" value="Big_9"/>
    <property type="match status" value="1"/>
</dbReference>
<comment type="caution">
    <text evidence="5">The sequence shown here is derived from an EMBL/GenBank/DDBJ whole genome shotgun (WGS) entry which is preliminary data.</text>
</comment>
<dbReference type="InterPro" id="IPR026395">
    <property type="entry name" value="CshA_fibril"/>
</dbReference>
<evidence type="ECO:0000313" key="5">
    <source>
        <dbReference type="EMBL" id="PWQ95060.1"/>
    </source>
</evidence>
<evidence type="ECO:0000259" key="3">
    <source>
        <dbReference type="Pfam" id="PF20009"/>
    </source>
</evidence>
<gene>
    <name evidence="5" type="ORF">DKT75_13655</name>
</gene>
<feature type="region of interest" description="Disordered" evidence="1">
    <location>
        <begin position="340"/>
        <end position="360"/>
    </location>
</feature>
<feature type="domain" description="CshA" evidence="2">
    <location>
        <begin position="974"/>
        <end position="1021"/>
    </location>
</feature>
<dbReference type="Pfam" id="PF20009">
    <property type="entry name" value="GEVED"/>
    <property type="match status" value="1"/>
</dbReference>
<dbReference type="Pfam" id="PF19076">
    <property type="entry name" value="CshA_repeat"/>
    <property type="match status" value="4"/>
</dbReference>